<dbReference type="RefSeq" id="WP_377975056.1">
    <property type="nucleotide sequence ID" value="NZ_JBBKYA010000002.1"/>
</dbReference>
<sequence>MSYQILQNQIPERLVSFEGKEYRWLGGTNYLNIGTHPLFQEKLQVGIRMFSQNWGSSRLNNYRMNVWENLEHTLAIRFQVEAAALCSSGLIAGQIALQYITQKYPNAAISLAPKTHPALWRHPHKPAAGSFSEWEKDAQILCMDGIGAPWVEEFLTGFEQNLSAEQTLIVDESHRLGIVSTQILTPANLIQTSSLSKAFGIPAGIILGKKSDILAIKQDPFWVGGSPANPAYVYASLHAQEAYDERIGQSRLLAEAFTKNAMQVNYVKDYPAFSSADTKLFDHLKSHGFLCNQFAYPDPKAAPICKAILPACLHVQDIEELSQALLTYEKV</sequence>
<evidence type="ECO:0008006" key="3">
    <source>
        <dbReference type="Google" id="ProtNLM"/>
    </source>
</evidence>
<organism evidence="1 2">
    <name type="scientific">Aquirufa echingensis</name>
    <dbReference type="NCBI Taxonomy" id="3096516"/>
    <lineage>
        <taxon>Bacteria</taxon>
        <taxon>Pseudomonadati</taxon>
        <taxon>Bacteroidota</taxon>
        <taxon>Cytophagia</taxon>
        <taxon>Cytophagales</taxon>
        <taxon>Flectobacillaceae</taxon>
        <taxon>Aquirufa</taxon>
    </lineage>
</organism>
<dbReference type="InterPro" id="IPR015424">
    <property type="entry name" value="PyrdxlP-dep_Trfase"/>
</dbReference>
<keyword evidence="2" id="KW-1185">Reference proteome</keyword>
<proteinExistence type="predicted"/>
<evidence type="ECO:0000313" key="1">
    <source>
        <dbReference type="EMBL" id="MFD3275242.1"/>
    </source>
</evidence>
<dbReference type="Gene3D" id="3.90.1150.10">
    <property type="entry name" value="Aspartate Aminotransferase, domain 1"/>
    <property type="match status" value="1"/>
</dbReference>
<gene>
    <name evidence="1" type="ORF">SKC38_03270</name>
</gene>
<dbReference type="InterPro" id="IPR015422">
    <property type="entry name" value="PyrdxlP-dep_Trfase_small"/>
</dbReference>
<dbReference type="Proteomes" id="UP001598114">
    <property type="component" value="Unassembled WGS sequence"/>
</dbReference>
<protein>
    <recommendedName>
        <fullName evidence="3">Pyridoxal phosphate-dependent aminotransferase family protein</fullName>
    </recommendedName>
</protein>
<dbReference type="SUPFAM" id="SSF53383">
    <property type="entry name" value="PLP-dependent transferases"/>
    <property type="match status" value="1"/>
</dbReference>
<comment type="caution">
    <text evidence="1">The sequence shown here is derived from an EMBL/GenBank/DDBJ whole genome shotgun (WGS) entry which is preliminary data.</text>
</comment>
<dbReference type="EMBL" id="JBBKYA010000002">
    <property type="protein sequence ID" value="MFD3275242.1"/>
    <property type="molecule type" value="Genomic_DNA"/>
</dbReference>
<evidence type="ECO:0000313" key="2">
    <source>
        <dbReference type="Proteomes" id="UP001598114"/>
    </source>
</evidence>
<dbReference type="InterPro" id="IPR015421">
    <property type="entry name" value="PyrdxlP-dep_Trfase_major"/>
</dbReference>
<accession>A0ABW6CWD2</accession>
<reference evidence="1 2" key="1">
    <citation type="submission" date="2024-03" db="EMBL/GenBank/DDBJ databases">
        <title>Aquirufa genome sequencing.</title>
        <authorList>
            <person name="Pitt A."/>
            <person name="Hahn M.W."/>
        </authorList>
    </citation>
    <scope>NUCLEOTIDE SEQUENCE [LARGE SCALE GENOMIC DNA]</scope>
    <source>
        <strain evidence="1 2">PLAD-142S6K</strain>
    </source>
</reference>
<name>A0ABW6CWD2_9BACT</name>
<dbReference type="Gene3D" id="3.40.640.10">
    <property type="entry name" value="Type I PLP-dependent aspartate aminotransferase-like (Major domain)"/>
    <property type="match status" value="2"/>
</dbReference>